<proteinExistence type="predicted"/>
<evidence type="ECO:0000313" key="2">
    <source>
        <dbReference type="Proteomes" id="UP000323824"/>
    </source>
</evidence>
<keyword evidence="2" id="KW-1185">Reference proteome</keyword>
<dbReference type="KEGG" id="sper:EW093_03595"/>
<organism evidence="1 2">
    <name type="scientific">Thiospirochaeta perfilievii</name>
    <dbReference type="NCBI Taxonomy" id="252967"/>
    <lineage>
        <taxon>Bacteria</taxon>
        <taxon>Pseudomonadati</taxon>
        <taxon>Spirochaetota</taxon>
        <taxon>Spirochaetia</taxon>
        <taxon>Spirochaetales</taxon>
        <taxon>Spirochaetaceae</taxon>
        <taxon>Thiospirochaeta</taxon>
    </lineage>
</organism>
<evidence type="ECO:0008006" key="3">
    <source>
        <dbReference type="Google" id="ProtNLM"/>
    </source>
</evidence>
<reference evidence="1 2" key="1">
    <citation type="submission" date="2019-02" db="EMBL/GenBank/DDBJ databases">
        <authorList>
            <person name="Fomenkov A."/>
            <person name="Dubinina G."/>
            <person name="Grabovich M."/>
            <person name="Vincze T."/>
            <person name="Roberts R.J."/>
        </authorList>
    </citation>
    <scope>NUCLEOTIDE SEQUENCE [LARGE SCALE GENOMIC DNA]</scope>
    <source>
        <strain evidence="1 2">P</strain>
    </source>
</reference>
<protein>
    <recommendedName>
        <fullName evidence="3">Competence protein ComFB</fullName>
    </recommendedName>
</protein>
<gene>
    <name evidence="1" type="ORF">EW093_03595</name>
</gene>
<dbReference type="RefSeq" id="WP_149567078.1">
    <property type="nucleotide sequence ID" value="NZ_CP035807.1"/>
</dbReference>
<dbReference type="InterPro" id="IPR019657">
    <property type="entry name" value="ComFB"/>
</dbReference>
<reference evidence="1 2" key="2">
    <citation type="submission" date="2019-09" db="EMBL/GenBank/DDBJ databases">
        <title>Complete Genome Sequence and Methylome Analysis of free living Spirochaetas.</title>
        <authorList>
            <person name="Leshcheva N."/>
            <person name="Mikheeva N."/>
        </authorList>
    </citation>
    <scope>NUCLEOTIDE SEQUENCE [LARGE SCALE GENOMIC DNA]</scope>
    <source>
        <strain evidence="1 2">P</strain>
    </source>
</reference>
<evidence type="ECO:0000313" key="1">
    <source>
        <dbReference type="EMBL" id="QEN03820.1"/>
    </source>
</evidence>
<accession>A0A5C1Q9N6</accession>
<dbReference type="AlphaFoldDB" id="A0A5C1Q9N6"/>
<dbReference type="EMBL" id="CP035807">
    <property type="protein sequence ID" value="QEN03820.1"/>
    <property type="molecule type" value="Genomic_DNA"/>
</dbReference>
<dbReference type="OrthoDB" id="357845at2"/>
<dbReference type="Proteomes" id="UP000323824">
    <property type="component" value="Chromosome"/>
</dbReference>
<name>A0A5C1Q9N6_9SPIO</name>
<sequence length="227" mass="25929">MQIYNITKERVTDLVNKAFDSSDKPKDLCLCYQCRLDVMCYVLNRAKPIYVLSERGIAHLKDNYSNSLQEIADLTRLVANGIDLVAKAKRAHHLEPYDSQIDEAPAYFNFPTITGTILSGETFAPVEASVTLLLDNKVVKMRDSKWINPIKLSTSINENYLFWPKTQPAEKVGEIKTFLLQLSIEAKGYETTPHFFELTLTSEKNINDHFQAHNTYTCSNILLFKKD</sequence>
<dbReference type="Pfam" id="PF10719">
    <property type="entry name" value="ComFB"/>
    <property type="match status" value="1"/>
</dbReference>